<evidence type="ECO:0000313" key="2">
    <source>
        <dbReference type="Proteomes" id="UP001597343"/>
    </source>
</evidence>
<sequence length="100" mass="11430">MYKLLFIENPHDAKSRDIKDALQRSGLQEETHFLRFDEIQGLPIQAAPCVFLVGIPDLLDTFTSEEVLTQLQFIKSKQQTEDRLNYLGQLAVRARLAGVK</sequence>
<reference evidence="2" key="1">
    <citation type="journal article" date="2019" name="Int. J. Syst. Evol. Microbiol.">
        <title>The Global Catalogue of Microorganisms (GCM) 10K type strain sequencing project: providing services to taxonomists for standard genome sequencing and annotation.</title>
        <authorList>
            <consortium name="The Broad Institute Genomics Platform"/>
            <consortium name="The Broad Institute Genome Sequencing Center for Infectious Disease"/>
            <person name="Wu L."/>
            <person name="Ma J."/>
        </authorList>
    </citation>
    <scope>NUCLEOTIDE SEQUENCE [LARGE SCALE GENOMIC DNA]</scope>
    <source>
        <strain evidence="2">CGMCC 1.13574</strain>
    </source>
</reference>
<proteinExistence type="predicted"/>
<dbReference type="Proteomes" id="UP001597343">
    <property type="component" value="Unassembled WGS sequence"/>
</dbReference>
<comment type="caution">
    <text evidence="1">The sequence shown here is derived from an EMBL/GenBank/DDBJ whole genome shotgun (WGS) entry which is preliminary data.</text>
</comment>
<keyword evidence="2" id="KW-1185">Reference proteome</keyword>
<organism evidence="1 2">
    <name type="scientific">Tumebacillus lipolyticus</name>
    <dbReference type="NCBI Taxonomy" id="1280370"/>
    <lineage>
        <taxon>Bacteria</taxon>
        <taxon>Bacillati</taxon>
        <taxon>Bacillota</taxon>
        <taxon>Bacilli</taxon>
        <taxon>Bacillales</taxon>
        <taxon>Alicyclobacillaceae</taxon>
        <taxon>Tumebacillus</taxon>
    </lineage>
</organism>
<dbReference type="RefSeq" id="WP_386048429.1">
    <property type="nucleotide sequence ID" value="NZ_JBHUIO010000011.1"/>
</dbReference>
<evidence type="ECO:0000313" key="1">
    <source>
        <dbReference type="EMBL" id="MFD2171530.1"/>
    </source>
</evidence>
<protein>
    <submittedName>
        <fullName evidence="1">Uncharacterized protein</fullName>
    </submittedName>
</protein>
<accession>A0ABW5A215</accession>
<gene>
    <name evidence="1" type="ORF">ACFSOY_16335</name>
</gene>
<name>A0ABW5A215_9BACL</name>
<dbReference type="EMBL" id="JBHUIO010000011">
    <property type="protein sequence ID" value="MFD2171530.1"/>
    <property type="molecule type" value="Genomic_DNA"/>
</dbReference>